<evidence type="ECO:0000313" key="4">
    <source>
        <dbReference type="RefSeq" id="XP_030977775.1"/>
    </source>
</evidence>
<feature type="chain" id="PRO_5028085494" description="Ig-like domain-containing protein" evidence="1">
    <location>
        <begin position="16"/>
        <end position="199"/>
    </location>
</feature>
<keyword evidence="3" id="KW-1185">Reference proteome</keyword>
<accession>A0A6P8ASA6</accession>
<reference evidence="4" key="1">
    <citation type="journal article" date="2019" name="Mol. Biol. Evol.">
        <title>Blast fungal genomes show frequent chromosomal changes, gene gains and losses, and effector gene turnover.</title>
        <authorList>
            <person name="Gomez Luciano L.B."/>
            <person name="Jason Tsai I."/>
            <person name="Chuma I."/>
            <person name="Tosa Y."/>
            <person name="Chen Y.H."/>
            <person name="Li J.Y."/>
            <person name="Li M.Y."/>
            <person name="Jade Lu M.Y."/>
            <person name="Nakayashiki H."/>
            <person name="Li W.H."/>
        </authorList>
    </citation>
    <scope>NUCLEOTIDE SEQUENCE</scope>
    <source>
        <strain evidence="4">NI907</strain>
    </source>
</reference>
<dbReference type="GeneID" id="41964144"/>
<reference evidence="4" key="2">
    <citation type="submission" date="2019-10" db="EMBL/GenBank/DDBJ databases">
        <authorList>
            <consortium name="NCBI Genome Project"/>
        </authorList>
    </citation>
    <scope>NUCLEOTIDE SEQUENCE</scope>
    <source>
        <strain evidence="4">NI907</strain>
    </source>
</reference>
<dbReference type="KEGG" id="pgri:PgNI_09249"/>
<feature type="domain" description="Ig-like" evidence="2">
    <location>
        <begin position="109"/>
        <end position="199"/>
    </location>
</feature>
<dbReference type="AlphaFoldDB" id="A0A6P8ASA6"/>
<sequence length="199" mass="22146">MQFNFLLAVASTALAVPPPFLAPLDRNHPISRWSQRHCDTDSDQYLANPSFEDGLNDWTAGDGVRVRQYDEWNTSSLRFRLEDGENYLYMTSSSEESIISQTIRGFNEPSVTLTYDWSYDVIGDGDKSDIDCILTTTFGGDPVSSWRRGQAKGRGSVTTTFSYVNGNDLTFSFLCDNDDYVGSVGIDSVNLYGCYLGGD</sequence>
<proteinExistence type="predicted"/>
<evidence type="ECO:0000313" key="3">
    <source>
        <dbReference type="Proteomes" id="UP000515153"/>
    </source>
</evidence>
<dbReference type="OrthoDB" id="5218159at2759"/>
<dbReference type="Proteomes" id="UP000515153">
    <property type="component" value="Unplaced"/>
</dbReference>
<keyword evidence="1" id="KW-0732">Signal</keyword>
<organism evidence="3 4">
    <name type="scientific">Pyricularia grisea</name>
    <name type="common">Crabgrass-specific blast fungus</name>
    <name type="synonym">Magnaporthe grisea</name>
    <dbReference type="NCBI Taxonomy" id="148305"/>
    <lineage>
        <taxon>Eukaryota</taxon>
        <taxon>Fungi</taxon>
        <taxon>Dikarya</taxon>
        <taxon>Ascomycota</taxon>
        <taxon>Pezizomycotina</taxon>
        <taxon>Sordariomycetes</taxon>
        <taxon>Sordariomycetidae</taxon>
        <taxon>Magnaporthales</taxon>
        <taxon>Pyriculariaceae</taxon>
        <taxon>Pyricularia</taxon>
    </lineage>
</organism>
<name>A0A6P8ASA6_PYRGI</name>
<evidence type="ECO:0000259" key="2">
    <source>
        <dbReference type="PROSITE" id="PS50835"/>
    </source>
</evidence>
<dbReference type="Gene3D" id="2.60.120.260">
    <property type="entry name" value="Galactose-binding domain-like"/>
    <property type="match status" value="1"/>
</dbReference>
<dbReference type="RefSeq" id="XP_030977775.1">
    <property type="nucleotide sequence ID" value="XM_031129236.1"/>
</dbReference>
<gene>
    <name evidence="4" type="ORF">PgNI_09249</name>
</gene>
<feature type="signal peptide" evidence="1">
    <location>
        <begin position="1"/>
        <end position="15"/>
    </location>
</feature>
<dbReference type="PROSITE" id="PS50835">
    <property type="entry name" value="IG_LIKE"/>
    <property type="match status" value="1"/>
</dbReference>
<dbReference type="InterPro" id="IPR007110">
    <property type="entry name" value="Ig-like_dom"/>
</dbReference>
<protein>
    <recommendedName>
        <fullName evidence="2">Ig-like domain-containing protein</fullName>
    </recommendedName>
</protein>
<reference evidence="4" key="3">
    <citation type="submission" date="2025-08" db="UniProtKB">
        <authorList>
            <consortium name="RefSeq"/>
        </authorList>
    </citation>
    <scope>IDENTIFICATION</scope>
    <source>
        <strain evidence="4">NI907</strain>
    </source>
</reference>
<evidence type="ECO:0000256" key="1">
    <source>
        <dbReference type="SAM" id="SignalP"/>
    </source>
</evidence>